<sequence length="33" mass="3756">MIEFAIRNPLIVNLLLALVLLAGVQSWYAMPRE</sequence>
<feature type="non-terminal residue" evidence="1">
    <location>
        <position position="33"/>
    </location>
</feature>
<proteinExistence type="predicted"/>
<accession>A0A0T5ZB66</accession>
<evidence type="ECO:0000313" key="2">
    <source>
        <dbReference type="Proteomes" id="UP000051276"/>
    </source>
</evidence>
<comment type="caution">
    <text evidence="1">The sequence shown here is derived from an EMBL/GenBank/DDBJ whole genome shotgun (WGS) entry which is preliminary data.</text>
</comment>
<protein>
    <submittedName>
        <fullName evidence="1">Uncharacterized protein</fullName>
    </submittedName>
</protein>
<dbReference type="EMBL" id="LMXI01000085">
    <property type="protein sequence ID" value="KRT59830.1"/>
    <property type="molecule type" value="Genomic_DNA"/>
</dbReference>
<name>A0A0T5ZB66_9GAMM</name>
<reference evidence="1 2" key="1">
    <citation type="submission" date="2015-11" db="EMBL/GenBank/DDBJ databases">
        <title>The genome of Candidatus Endoriftia persephone in Ridgeia piscesae and population structure of the North Eastern Pacific vestimentiferan symbionts.</title>
        <authorList>
            <person name="Perez M."/>
            <person name="Juniper K.S."/>
        </authorList>
    </citation>
    <scope>NUCLEOTIDE SEQUENCE [LARGE SCALE GENOMIC DNA]</scope>
    <source>
        <strain evidence="1">Ind10</strain>
    </source>
</reference>
<evidence type="ECO:0000313" key="1">
    <source>
        <dbReference type="EMBL" id="KRT59830.1"/>
    </source>
</evidence>
<dbReference type="Proteomes" id="UP000051276">
    <property type="component" value="Unassembled WGS sequence"/>
</dbReference>
<gene>
    <name evidence="1" type="ORF">Ga0076813_16092</name>
</gene>
<organism evidence="1 2">
    <name type="scientific">endosymbiont of Ridgeia piscesae</name>
    <dbReference type="NCBI Taxonomy" id="54398"/>
    <lineage>
        <taxon>Bacteria</taxon>
        <taxon>Pseudomonadati</taxon>
        <taxon>Pseudomonadota</taxon>
        <taxon>Gammaproteobacteria</taxon>
        <taxon>sulfur-oxidizing symbionts</taxon>
    </lineage>
</organism>
<dbReference type="AlphaFoldDB" id="A0A0T5ZB66"/>